<protein>
    <submittedName>
        <fullName evidence="7">PHD finger protein</fullName>
    </submittedName>
</protein>
<keyword evidence="3" id="KW-0862">Zinc</keyword>
<evidence type="ECO:0000256" key="2">
    <source>
        <dbReference type="ARBA" id="ARBA00022771"/>
    </source>
</evidence>
<accession>A0A833VB61</accession>
<keyword evidence="8" id="KW-1185">Reference proteome</keyword>
<dbReference type="GO" id="GO:0008270">
    <property type="term" value="F:zinc ion binding"/>
    <property type="evidence" value="ECO:0007669"/>
    <property type="project" value="UniProtKB-KW"/>
</dbReference>
<gene>
    <name evidence="7" type="ORF">FCM35_KLT03308</name>
</gene>
<evidence type="ECO:0000256" key="5">
    <source>
        <dbReference type="ARBA" id="ARBA00023163"/>
    </source>
</evidence>
<dbReference type="InterPro" id="IPR019787">
    <property type="entry name" value="Znf_PHD-finger"/>
</dbReference>
<dbReference type="InterPro" id="IPR057765">
    <property type="entry name" value="MS1-like_ubiquitin"/>
</dbReference>
<keyword evidence="2" id="KW-0863">Zinc-finger</keyword>
<dbReference type="SMART" id="SM00249">
    <property type="entry name" value="PHD"/>
    <property type="match status" value="1"/>
</dbReference>
<dbReference type="PANTHER" id="PTHR46201:SF3">
    <property type="entry name" value="OS01G0877500 PROTEIN"/>
    <property type="match status" value="1"/>
</dbReference>
<dbReference type="Proteomes" id="UP000623129">
    <property type="component" value="Unassembled WGS sequence"/>
</dbReference>
<evidence type="ECO:0000313" key="8">
    <source>
        <dbReference type="Proteomes" id="UP000623129"/>
    </source>
</evidence>
<dbReference type="Gene3D" id="3.30.40.10">
    <property type="entry name" value="Zinc/RING finger domain, C3HC4 (zinc finger)"/>
    <property type="match status" value="1"/>
</dbReference>
<dbReference type="Pfam" id="PF25565">
    <property type="entry name" value="Ubiquitin_At1g33420"/>
    <property type="match status" value="1"/>
</dbReference>
<evidence type="ECO:0000256" key="1">
    <source>
        <dbReference type="ARBA" id="ARBA00022723"/>
    </source>
</evidence>
<dbReference type="EMBL" id="SWLB01000012">
    <property type="protein sequence ID" value="KAF3331902.1"/>
    <property type="molecule type" value="Genomic_DNA"/>
</dbReference>
<dbReference type="PROSITE" id="PS01359">
    <property type="entry name" value="ZF_PHD_1"/>
    <property type="match status" value="1"/>
</dbReference>
<dbReference type="OrthoDB" id="436852at2759"/>
<dbReference type="CDD" id="cd15556">
    <property type="entry name" value="PHD_MMD1_like"/>
    <property type="match status" value="1"/>
</dbReference>
<dbReference type="InterPro" id="IPR013083">
    <property type="entry name" value="Znf_RING/FYVE/PHD"/>
</dbReference>
<dbReference type="InterPro" id="IPR059080">
    <property type="entry name" value="WHD_PTC1"/>
</dbReference>
<organism evidence="7 8">
    <name type="scientific">Carex littledalei</name>
    <dbReference type="NCBI Taxonomy" id="544730"/>
    <lineage>
        <taxon>Eukaryota</taxon>
        <taxon>Viridiplantae</taxon>
        <taxon>Streptophyta</taxon>
        <taxon>Embryophyta</taxon>
        <taxon>Tracheophyta</taxon>
        <taxon>Spermatophyta</taxon>
        <taxon>Magnoliopsida</taxon>
        <taxon>Liliopsida</taxon>
        <taxon>Poales</taxon>
        <taxon>Cyperaceae</taxon>
        <taxon>Cyperoideae</taxon>
        <taxon>Cariceae</taxon>
        <taxon>Carex</taxon>
        <taxon>Carex subgen. Euthyceras</taxon>
    </lineage>
</organism>
<evidence type="ECO:0000259" key="6">
    <source>
        <dbReference type="SMART" id="SM00249"/>
    </source>
</evidence>
<dbReference type="InterPro" id="IPR011011">
    <property type="entry name" value="Znf_FYVE_PHD"/>
</dbReference>
<sequence length="737" mass="82258">MVVNGRPLKRAKSRVAASPFDLVQAKRPIDLDTIAELRDARRPSDLIIPRGGPIDLINQRGVLDLDTIAAEGDVGRPFRESVRAFLSRHGRVMPLPSILSPPAAPSANHLLTWRMLIRTSGTDVELSVVDEDVVRSRSVYCDQCRVVGWSGHPVCAKRYHFIIRNENRTLPSCRGTSCVHCGAPMSITESRCSTCNCGIPAVVGGEAVEQGLQLHDSSHLLHAVVHSNGYGHLLRVNGHQGGSRHLTGREIMSFWDRLCKFLHVRKVTVMDISKKHGMEYRLLHSVTFGHPWYGEWGYQFGAGSYAVTADSYHEAVETLARIPLAIFSNQGRTPRTILHDIISFYKCLSECELTTIRDLFNCITSLLHESDGERKMSKMFKVEIARHSLICNWTKDDVECAHTAMIKVLRAVGGSKWVSWRTLKGAMSKAVRSTQLLDHCLRGLGGKTTVDGFVVAARCNSETNSIEYRLEAAHQRLLVDCTALCRPSIEHLLRDLKFLYSTLLNPSTMESYKAQTVKDAASIAAMKILDCKHFVKCYNEPNSNPLPLNPFIIHIWCVVELSDHPKDYTSPPPELLVISTSATISDLKVQATRAFQETYPIFQGFVAEHIVTNTNTSESALVKHVVNPNDVVRVVGRCVGVDDMQLGQYKMERGLENWIVDCSCGARDDDGERMLACDRCGVWQHTRCSGIRDSDEVPATFVCRKCVKKQKVSPVGGRCKEEMDTLIGVQRRINECK</sequence>
<keyword evidence="4" id="KW-0805">Transcription regulation</keyword>
<dbReference type="InterPro" id="IPR001965">
    <property type="entry name" value="Znf_PHD"/>
</dbReference>
<feature type="domain" description="Zinc finger PHD-type" evidence="6">
    <location>
        <begin position="661"/>
        <end position="707"/>
    </location>
</feature>
<dbReference type="PANTHER" id="PTHR46201">
    <property type="entry name" value="PHD FINGER PROTEIN MALE MEIOCYTE DEATH 1-RELATED"/>
    <property type="match status" value="1"/>
</dbReference>
<reference evidence="7" key="1">
    <citation type="submission" date="2020-01" db="EMBL/GenBank/DDBJ databases">
        <title>Genome sequence of Kobresia littledalei, the first chromosome-level genome in the family Cyperaceae.</title>
        <authorList>
            <person name="Qu G."/>
        </authorList>
    </citation>
    <scope>NUCLEOTIDE SEQUENCE</scope>
    <source>
        <strain evidence="7">C.B.Clarke</strain>
        <tissue evidence="7">Leaf</tissue>
    </source>
</reference>
<name>A0A833VB61_9POAL</name>
<keyword evidence="5" id="KW-0804">Transcription</keyword>
<dbReference type="InterPro" id="IPR058054">
    <property type="entry name" value="Znf_MS1-like"/>
</dbReference>
<evidence type="ECO:0000256" key="4">
    <source>
        <dbReference type="ARBA" id="ARBA00023015"/>
    </source>
</evidence>
<comment type="caution">
    <text evidence="7">The sequence shown here is derived from an EMBL/GenBank/DDBJ whole genome shotgun (WGS) entry which is preliminary data.</text>
</comment>
<dbReference type="Pfam" id="PF25874">
    <property type="entry name" value="WHD_plant_repro"/>
    <property type="match status" value="1"/>
</dbReference>
<keyword evidence="1" id="KW-0479">Metal-binding</keyword>
<dbReference type="SUPFAM" id="SSF57903">
    <property type="entry name" value="FYVE/PHD zinc finger"/>
    <property type="match status" value="1"/>
</dbReference>
<evidence type="ECO:0000256" key="3">
    <source>
        <dbReference type="ARBA" id="ARBA00022833"/>
    </source>
</evidence>
<evidence type="ECO:0000313" key="7">
    <source>
        <dbReference type="EMBL" id="KAF3331902.1"/>
    </source>
</evidence>
<dbReference type="Pfam" id="PF00628">
    <property type="entry name" value="PHD"/>
    <property type="match status" value="1"/>
</dbReference>
<dbReference type="InterPro" id="IPR019786">
    <property type="entry name" value="Zinc_finger_PHD-type_CS"/>
</dbReference>
<proteinExistence type="predicted"/>
<dbReference type="AlphaFoldDB" id="A0A833VB61"/>